<dbReference type="EMBL" id="CP015852">
    <property type="protein sequence ID" value="ANH99234.1"/>
    <property type="molecule type" value="Genomic_DNA"/>
</dbReference>
<dbReference type="Proteomes" id="UP000078142">
    <property type="component" value="Chromosome"/>
</dbReference>
<proteinExistence type="predicted"/>
<dbReference type="RefSeq" id="WP_064588540.1">
    <property type="nucleotide sequence ID" value="NZ_CP015852.1"/>
</dbReference>
<sequence>MRSPSNNYVPIERTFAELKGTSAHEADSELLHLDVRKKPLHWPEVLDEHRVILLSEAGSGKTTEILQKARQMRATGKCAFFVRIEYISDDMDIAFEVGTHEEFLAWVGSGQEGWLFLDSIDEARLRHPKDFERAIKKMSLKLKPALQVVHITLTARTSAWKVKTDLQLCQEAFPYTPPTNQAGEFQGETPAQALTTSKPANQELPAFRFVAIEDLSEQQVAEFVRIRGVADHQRFLDQVDQMDAWFLTVRPLDLEELIDYWEANHRIGTRYELMVNSVERRLVEHHQDRLAGNTVSPAMLLTGAKLVAAAATLCHEPKIQTPDGAYNHQGIPLEQVLPEWSTSERQTLLERPLFDEAHYGTVRFHHRSVREYLTARWLHDQLTHDGSRRQIEELFFRNQYGMEVIVPLMRPVLAWLAILDAPILERVCRIAPEVIFEGGDPSRLPVDTRSRILRQACEQLEEPGQGRSLISFDSAKRFASPELAGEINSLLVEYSDNEDVTWLLLIMVWHGQVVGALEQTKRFALTSRSKYSRMAAFRALKAIGSARDRLEIRSAILQEDEEPNRDWIAALIEWLEPTDESFTWLIEVIKRVAPAQKYNVDSLTQALSGLVAQWPVNLLTRLLTEFSVLMDTPPVKEVYPSTLSKRFGWLTTPASAVLLALIRCRDLSAIDCVALSLLRKLPILRDAGELDAKDLTADLRSEISKWGELNQKLFWYGVERSRDYMCSKGYLKHGLTLHQQVDVSGHLWSFSEADFGVACEWIFSKESLDNRKVALSLAFNLYRGSESPAYMLEQMTKACSEQAELAIMLGFLLNPPPDDPEWKAQQAKWALKSARHKMVREGRKRQWSEGLQKDVDLLRSPPEPGQLTNQQLYLLQRLQDVSNHSGNWNERNWEDLVPEFGESVASAFRDGAVKHWRQYTPQLRSEGAATNSTLYAVILGLVGLSFEARSNPDWLNDLSPTSAALATRYALHELNGFPAWLPSIYSAHPGPVIGILLGEIDFELASKPLAENSHYVLYDISWSGQWIWDGISPHLIKRLKSPSKNVARLRQVATILQGSALDDSTLAALGSRKAPSAKNPEVASVWFAMWAGVAPQKAIPALSKKLSSTDEGDSSRFAMLFITALMGGRRQRRSGRGAFRTVEHLKALYLLMNTYIHEQDDIDRANTGVYSPELRDDAQDARNSLLALIREIPGKEAFLALMEISVSHPNSKSRPWLASHAKEKATLDADMPPWSPQDVRDFNDRQERTPRTHRDLWELAVSQLKDLKHDLEDGDSSISSILKPRSQETEIRKFIGGWCRDRAKSRYSIPQEEEFADAKRADLRFHGAVFDGQVPTELKLADKWTGPNLEERLENQLCGDYMRDARSHYGIFLLVFHGIKPGKSWRMSDGTLARSFNELVAKLQQRWEHLAASYPSIEDVQVIGIDLTKRTEG</sequence>
<evidence type="ECO:0000313" key="2">
    <source>
        <dbReference type="Proteomes" id="UP000078142"/>
    </source>
</evidence>
<protein>
    <submittedName>
        <fullName evidence="1">Uncharacterized protein</fullName>
    </submittedName>
</protein>
<organism evidence="1 2">
    <name type="scientific">Pseudomonas koreensis</name>
    <dbReference type="NCBI Taxonomy" id="198620"/>
    <lineage>
        <taxon>Bacteria</taxon>
        <taxon>Pseudomonadati</taxon>
        <taxon>Pseudomonadota</taxon>
        <taxon>Gammaproteobacteria</taxon>
        <taxon>Pseudomonadales</taxon>
        <taxon>Pseudomonadaceae</taxon>
        <taxon>Pseudomonas</taxon>
    </lineage>
</organism>
<reference evidence="1 2" key="1">
    <citation type="submission" date="2016-05" db="EMBL/GenBank/DDBJ databases">
        <authorList>
            <person name="Wang S."/>
            <person name="Zhu B."/>
        </authorList>
    </citation>
    <scope>NUCLEOTIDE SEQUENCE [LARGE SCALE GENOMIC DNA]</scope>
    <source>
        <strain evidence="1 2">CRS05-R5</strain>
    </source>
</reference>
<gene>
    <name evidence="1" type="ORF">A8L59_18080</name>
</gene>
<name>A0AAC9BVQ4_9PSED</name>
<accession>A0AAC9BVQ4</accession>
<dbReference type="GeneID" id="93490299"/>
<evidence type="ECO:0000313" key="1">
    <source>
        <dbReference type="EMBL" id="ANH99234.1"/>
    </source>
</evidence>